<keyword evidence="17" id="KW-1185">Reference proteome</keyword>
<dbReference type="PRINTS" id="PR00853">
    <property type="entry name" value="XPGRADSUPER"/>
</dbReference>
<feature type="compositionally biased region" description="Acidic residues" evidence="13">
    <location>
        <begin position="970"/>
        <end position="984"/>
    </location>
</feature>
<evidence type="ECO:0000256" key="2">
    <source>
        <dbReference type="ARBA" id="ARBA00004123"/>
    </source>
</evidence>
<feature type="region of interest" description="Disordered" evidence="13">
    <location>
        <begin position="443"/>
        <end position="482"/>
    </location>
</feature>
<name>A0A2P6TTM2_CHLSO</name>
<evidence type="ECO:0000256" key="4">
    <source>
        <dbReference type="ARBA" id="ARBA00022722"/>
    </source>
</evidence>
<sequence>MGVKSLWQLLEPAGRRINIEALQNKKLAVDASIWLFQFVKAMRDDRGEPLHGAVVAGFFRRICRLLYHRIRPVFVFDGTTPALKKQTVAARRRRRERQNVQLSKIAQKLLINQLKQHALGSVSATEIKRAAAAANAAVNGSGQPAGEQAGAAGASGAAAGEGAAPAEAAEAAGAAGRAAAEPEVIEIEDSEEDEAAAAVRRKGKAPLLQPVGQDVAAAEAEAEAAAAAAAVRRSRQLVEGEGPSGASTAAAAAGAAQDAMAADELLAVQLTAMEWEEGGPDTAADAALAAAVAAAEGGTALAAPSVFVSRSQVRRQQQAAEGGSEEEEEEGEEELVLPEEGGLDPAVLSTLPPSLALDLMGRMRERQQAANRAQFEARAAAPASFSQFQMQQYLAASQFRRKVEEVKDALNATAAGGSGARRIAGEAGREYVLHKEAAVEEEAAALAARHAPQPQQAAEGRPAAQEAAAQQHGPPASGAAAATAAGHAVSGAAAGAAGAAGAAEAVVNGVPQGVLDICFELGADDSEGEGDLDWEDVDADGAAPQQAQQGQQAQHWRERAAARQRYWSLSHGFQMGRKLAAWGEQEEQGQGQQAGEEAGGQQAAAAPATAAAAAAGSGGGLAPTPPRKKGLIARSPPGSRSPARLVPEVEDAQLQEAIRLSLMTDTVNASLVPDLAGAGPSPGGSADDGAAALGGFSAAELEELAAMEDGEAAWQDQGAAAGAAEAAAGAAGAASAEADNAWGPAGPPVDVNATMQELQAEEQRLRAEQRAARGQADTPTTDMYQDCMELLTMFGVPYIIAPQEAEAQCAWLDANGLVDGVVTDDNDAFLFGARRVYRHIFEDKKYAEEYRADDLEAMIGLDRPKLVALAQLLGGDYCEGVAGVGVVNAAEIVSAFRGPEGLRRFRSWLDAPDDELVRLARGTSGSAGKKGGGSGSGKKGGRRGGKQQQAGAIPEGQEAGEGEAGAAEERQEEEEEDGEEEGADDATLAEFKRKHRNVRRSWDAPSSFPSAAVEQAYSQPKVDASKDKFTFGRPDVELLRQFCAAKFGWEAQYAEQQLAPVVRAYDQRQSQLTLDSFVATSQRFAKIKSKRLQKAVAGIAGGARDDLMLFDGEEGEAPAAQAAGAKKRGGGRKRKVPWRKCWGRLERQYAHLVRLCAHCGGGGGRAAAEGAIVCDSLDCGVYFERRKVWYELQAVAALAQAGLALLDPGDPAQR</sequence>
<dbReference type="Gene3D" id="1.10.150.20">
    <property type="entry name" value="5' to 3' exonuclease, C-terminal subdomain"/>
    <property type="match status" value="1"/>
</dbReference>
<dbReference type="Gene3D" id="3.40.50.1010">
    <property type="entry name" value="5'-nuclease"/>
    <property type="match status" value="2"/>
</dbReference>
<dbReference type="FunFam" id="1.10.150.20:FF:000030">
    <property type="entry name" value="Flap endonuclease GEN-like 1"/>
    <property type="match status" value="1"/>
</dbReference>
<dbReference type="PRINTS" id="PR00066">
    <property type="entry name" value="XRODRMPGMNTG"/>
</dbReference>
<dbReference type="GO" id="GO:0005634">
    <property type="term" value="C:nucleus"/>
    <property type="evidence" value="ECO:0007669"/>
    <property type="project" value="UniProtKB-SubCell"/>
</dbReference>
<accession>A0A2P6TTM2</accession>
<dbReference type="InterPro" id="IPR008918">
    <property type="entry name" value="HhH2"/>
</dbReference>
<keyword evidence="10" id="KW-0234">DNA repair</keyword>
<gene>
    <name evidence="16" type="ORF">C2E21_4067</name>
</gene>
<dbReference type="PROSITE" id="PS00842">
    <property type="entry name" value="XPG_2"/>
    <property type="match status" value="1"/>
</dbReference>
<dbReference type="GO" id="GO:0046872">
    <property type="term" value="F:metal ion binding"/>
    <property type="evidence" value="ECO:0007669"/>
    <property type="project" value="UniProtKB-KW"/>
</dbReference>
<evidence type="ECO:0000259" key="14">
    <source>
        <dbReference type="SMART" id="SM00484"/>
    </source>
</evidence>
<evidence type="ECO:0000313" key="16">
    <source>
        <dbReference type="EMBL" id="PRW57415.1"/>
    </source>
</evidence>
<dbReference type="InterPro" id="IPR001044">
    <property type="entry name" value="XPG/Rad2_eukaryotes"/>
</dbReference>
<keyword evidence="6" id="KW-0255">Endonuclease</keyword>
<evidence type="ECO:0000256" key="6">
    <source>
        <dbReference type="ARBA" id="ARBA00022759"/>
    </source>
</evidence>
<evidence type="ECO:0000256" key="11">
    <source>
        <dbReference type="ARBA" id="ARBA00023242"/>
    </source>
</evidence>
<feature type="region of interest" description="Disordered" evidence="13">
    <location>
        <begin position="583"/>
        <end position="643"/>
    </location>
</feature>
<evidence type="ECO:0000256" key="5">
    <source>
        <dbReference type="ARBA" id="ARBA00022723"/>
    </source>
</evidence>
<dbReference type="SMART" id="SM00485">
    <property type="entry name" value="XPGN"/>
    <property type="match status" value="1"/>
</dbReference>
<dbReference type="STRING" id="3076.A0A2P6TTM2"/>
<dbReference type="InterPro" id="IPR036279">
    <property type="entry name" value="5-3_exonuclease_C_sf"/>
</dbReference>
<dbReference type="SUPFAM" id="SSF88723">
    <property type="entry name" value="PIN domain-like"/>
    <property type="match status" value="1"/>
</dbReference>
<dbReference type="Pfam" id="PF00752">
    <property type="entry name" value="XPG_N"/>
    <property type="match status" value="1"/>
</dbReference>
<dbReference type="PANTHER" id="PTHR16171">
    <property type="entry name" value="DNA REPAIR PROTEIN COMPLEMENTING XP-G CELLS-RELATED"/>
    <property type="match status" value="1"/>
</dbReference>
<keyword evidence="9" id="KW-0460">Magnesium</keyword>
<dbReference type="GO" id="GO:0003697">
    <property type="term" value="F:single-stranded DNA binding"/>
    <property type="evidence" value="ECO:0007669"/>
    <property type="project" value="InterPro"/>
</dbReference>
<dbReference type="OrthoDB" id="31113at2759"/>
<feature type="domain" description="XPG-I" evidence="14">
    <location>
        <begin position="792"/>
        <end position="861"/>
    </location>
</feature>
<dbReference type="EMBL" id="LHPG02000007">
    <property type="protein sequence ID" value="PRW57415.1"/>
    <property type="molecule type" value="Genomic_DNA"/>
</dbReference>
<evidence type="ECO:0000256" key="12">
    <source>
        <dbReference type="ARBA" id="ARBA00038112"/>
    </source>
</evidence>
<dbReference type="GO" id="GO:0048256">
    <property type="term" value="F:flap endonuclease activity"/>
    <property type="evidence" value="ECO:0007669"/>
    <property type="project" value="UniProtKB-ARBA"/>
</dbReference>
<dbReference type="GO" id="GO:0006289">
    <property type="term" value="P:nucleotide-excision repair"/>
    <property type="evidence" value="ECO:0007669"/>
    <property type="project" value="InterPro"/>
</dbReference>
<keyword evidence="8" id="KW-0378">Hydrolase</keyword>
<dbReference type="InterPro" id="IPR019974">
    <property type="entry name" value="XPG_CS"/>
</dbReference>
<dbReference type="CDD" id="cd09868">
    <property type="entry name" value="PIN_XPG_RAD2"/>
    <property type="match status" value="2"/>
</dbReference>
<comment type="similarity">
    <text evidence="12">Belongs to the XPG/RAD2 endonuclease family. GEN subfamily.</text>
</comment>
<evidence type="ECO:0000256" key="1">
    <source>
        <dbReference type="ARBA" id="ARBA00001946"/>
    </source>
</evidence>
<dbReference type="SMART" id="SM00279">
    <property type="entry name" value="HhH2"/>
    <property type="match status" value="1"/>
</dbReference>
<dbReference type="InterPro" id="IPR006085">
    <property type="entry name" value="XPG_DNA_repair_N"/>
</dbReference>
<dbReference type="SUPFAM" id="SSF47807">
    <property type="entry name" value="5' to 3' exonuclease, C-terminal subdomain"/>
    <property type="match status" value="1"/>
</dbReference>
<evidence type="ECO:0000256" key="13">
    <source>
        <dbReference type="SAM" id="MobiDB-lite"/>
    </source>
</evidence>
<keyword evidence="11" id="KW-0539">Nucleus</keyword>
<organism evidence="16 17">
    <name type="scientific">Chlorella sorokiniana</name>
    <name type="common">Freshwater green alga</name>
    <dbReference type="NCBI Taxonomy" id="3076"/>
    <lineage>
        <taxon>Eukaryota</taxon>
        <taxon>Viridiplantae</taxon>
        <taxon>Chlorophyta</taxon>
        <taxon>core chlorophytes</taxon>
        <taxon>Trebouxiophyceae</taxon>
        <taxon>Chlorellales</taxon>
        <taxon>Chlorellaceae</taxon>
        <taxon>Chlorella clade</taxon>
        <taxon>Chlorella</taxon>
    </lineage>
</organism>
<dbReference type="Proteomes" id="UP000239899">
    <property type="component" value="Unassembled WGS sequence"/>
</dbReference>
<dbReference type="InterPro" id="IPR029060">
    <property type="entry name" value="PIN-like_dom_sf"/>
</dbReference>
<feature type="compositionally biased region" description="Acidic residues" evidence="13">
    <location>
        <begin position="323"/>
        <end position="337"/>
    </location>
</feature>
<evidence type="ECO:0000256" key="9">
    <source>
        <dbReference type="ARBA" id="ARBA00022842"/>
    </source>
</evidence>
<evidence type="ECO:0000256" key="7">
    <source>
        <dbReference type="ARBA" id="ARBA00022763"/>
    </source>
</evidence>
<comment type="cofactor">
    <cofactor evidence="1">
        <name>Mg(2+)</name>
        <dbReference type="ChEBI" id="CHEBI:18420"/>
    </cofactor>
</comment>
<reference evidence="16 17" key="1">
    <citation type="journal article" date="2018" name="Plant J.">
        <title>Genome sequences of Chlorella sorokiniana UTEX 1602 and Micractinium conductrix SAG 241.80: implications to maltose excretion by a green alga.</title>
        <authorList>
            <person name="Arriola M.B."/>
            <person name="Velmurugan N."/>
            <person name="Zhang Y."/>
            <person name="Plunkett M.H."/>
            <person name="Hondzo H."/>
            <person name="Barney B.M."/>
        </authorList>
    </citation>
    <scope>NUCLEOTIDE SEQUENCE [LARGE SCALE GENOMIC DNA]</scope>
    <source>
        <strain evidence="17">UTEX 1602</strain>
    </source>
</reference>
<comment type="similarity">
    <text evidence="3">Belongs to the XPG/RAD2 endonuclease family. XPG subfamily.</text>
</comment>
<evidence type="ECO:0000313" key="17">
    <source>
        <dbReference type="Proteomes" id="UP000239899"/>
    </source>
</evidence>
<keyword evidence="4" id="KW-0540">Nuclease</keyword>
<dbReference type="SMART" id="SM00484">
    <property type="entry name" value="XPGI"/>
    <property type="match status" value="1"/>
</dbReference>
<comment type="caution">
    <text evidence="16">The sequence shown here is derived from an EMBL/GenBank/DDBJ whole genome shotgun (WGS) entry which is preliminary data.</text>
</comment>
<dbReference type="InterPro" id="IPR006084">
    <property type="entry name" value="XPG/Rad2"/>
</dbReference>
<feature type="region of interest" description="Disordered" evidence="13">
    <location>
        <begin position="920"/>
        <end position="990"/>
    </location>
</feature>
<evidence type="ECO:0000259" key="15">
    <source>
        <dbReference type="SMART" id="SM00485"/>
    </source>
</evidence>
<evidence type="ECO:0000256" key="3">
    <source>
        <dbReference type="ARBA" id="ARBA00005283"/>
    </source>
</evidence>
<feature type="compositionally biased region" description="Low complexity" evidence="13">
    <location>
        <begin position="444"/>
        <end position="482"/>
    </location>
</feature>
<dbReference type="InterPro" id="IPR006086">
    <property type="entry name" value="XPG-I_dom"/>
</dbReference>
<keyword evidence="7" id="KW-0227">DNA damage</keyword>
<evidence type="ECO:0000256" key="8">
    <source>
        <dbReference type="ARBA" id="ARBA00022801"/>
    </source>
</evidence>
<feature type="region of interest" description="Disordered" evidence="13">
    <location>
        <begin position="314"/>
        <end position="348"/>
    </location>
</feature>
<feature type="compositionally biased region" description="Low complexity" evidence="13">
    <location>
        <begin position="583"/>
        <end position="615"/>
    </location>
</feature>
<dbReference type="PANTHER" id="PTHR16171:SF7">
    <property type="entry name" value="DNA REPAIR PROTEIN RAD2"/>
    <property type="match status" value="1"/>
</dbReference>
<protein>
    <submittedName>
        <fullName evidence="16">DNA repair UVH3 isoform X2</fullName>
    </submittedName>
</protein>
<evidence type="ECO:0000256" key="10">
    <source>
        <dbReference type="ARBA" id="ARBA00023204"/>
    </source>
</evidence>
<feature type="compositionally biased region" description="Gly residues" evidence="13">
    <location>
        <begin position="928"/>
        <end position="938"/>
    </location>
</feature>
<feature type="domain" description="XPG N-terminal" evidence="15">
    <location>
        <begin position="1"/>
        <end position="98"/>
    </location>
</feature>
<dbReference type="PROSITE" id="PS00841">
    <property type="entry name" value="XPG_1"/>
    <property type="match status" value="1"/>
</dbReference>
<feature type="compositionally biased region" description="Low complexity" evidence="13">
    <location>
        <begin position="946"/>
        <end position="957"/>
    </location>
</feature>
<proteinExistence type="inferred from homology"/>
<keyword evidence="5" id="KW-0479">Metal-binding</keyword>
<dbReference type="AlphaFoldDB" id="A0A2P6TTM2"/>
<comment type="subcellular location">
    <subcellularLocation>
        <location evidence="2">Nucleus</location>
    </subcellularLocation>
</comment>
<dbReference type="Pfam" id="PF00867">
    <property type="entry name" value="XPG_I"/>
    <property type="match status" value="1"/>
</dbReference>